<dbReference type="GO" id="GO:0016491">
    <property type="term" value="F:oxidoreductase activity"/>
    <property type="evidence" value="ECO:0007669"/>
    <property type="project" value="InterPro"/>
</dbReference>
<keyword evidence="3" id="KW-1185">Reference proteome</keyword>
<comment type="caution">
    <text evidence="2">The sequence shown here is derived from an EMBL/GenBank/DDBJ whole genome shotgun (WGS) entry which is preliminary data.</text>
</comment>
<organism evidence="2 3">
    <name type="scientific">Paenibacillus selenitireducens</name>
    <dbReference type="NCBI Taxonomy" id="1324314"/>
    <lineage>
        <taxon>Bacteria</taxon>
        <taxon>Bacillati</taxon>
        <taxon>Bacillota</taxon>
        <taxon>Bacilli</taxon>
        <taxon>Bacillales</taxon>
        <taxon>Paenibacillaceae</taxon>
        <taxon>Paenibacillus</taxon>
    </lineage>
</organism>
<name>A0A1T2X8L4_9BACL</name>
<reference evidence="2 3" key="1">
    <citation type="submission" date="2017-01" db="EMBL/GenBank/DDBJ databases">
        <title>Genome analysis of Paenibacillus selenitrireducens ES3-24.</title>
        <authorList>
            <person name="Xu D."/>
            <person name="Yao R."/>
            <person name="Zheng S."/>
        </authorList>
    </citation>
    <scope>NUCLEOTIDE SEQUENCE [LARGE SCALE GENOMIC DNA]</scope>
    <source>
        <strain evidence="2 3">ES3-24</strain>
    </source>
</reference>
<dbReference type="Proteomes" id="UP000190188">
    <property type="component" value="Unassembled WGS sequence"/>
</dbReference>
<dbReference type="Pfam" id="PF01323">
    <property type="entry name" value="DSBA"/>
    <property type="match status" value="1"/>
</dbReference>
<dbReference type="InterPro" id="IPR036249">
    <property type="entry name" value="Thioredoxin-like_sf"/>
</dbReference>
<dbReference type="PANTHER" id="PTHR13887:SF33">
    <property type="entry name" value="ISOMERASE"/>
    <property type="match status" value="1"/>
</dbReference>
<evidence type="ECO:0000313" key="2">
    <source>
        <dbReference type="EMBL" id="OPA76192.1"/>
    </source>
</evidence>
<gene>
    <name evidence="2" type="ORF">BVG16_18465</name>
</gene>
<dbReference type="RefSeq" id="WP_078500411.1">
    <property type="nucleotide sequence ID" value="NZ_MSZX01000007.1"/>
</dbReference>
<proteinExistence type="predicted"/>
<evidence type="ECO:0000313" key="3">
    <source>
        <dbReference type="Proteomes" id="UP000190188"/>
    </source>
</evidence>
<sequence>MTVKVKVYSDFVCPFCYLAKTPFEEAIQGKDVEIEWMPFELRPSPAPQIDPWNEPDKLQGWNSYISPMAQKWGVDMKLPHVSPHPYTGLAFEGFHFAKEQGKGNEYVSRVFAAFYQEEQNIGDVEVLTKLAGEVGLDEPGFRAALESGKYKAAQQDALQHAYREANITAVPTFVIGGQRMQGVADRAAFEKVLGEELQKDNFTIIPGLQCDVDGNCY</sequence>
<protein>
    <recommendedName>
        <fullName evidence="1">DSBA-like thioredoxin domain-containing protein</fullName>
    </recommendedName>
</protein>
<dbReference type="SUPFAM" id="SSF52833">
    <property type="entry name" value="Thioredoxin-like"/>
    <property type="match status" value="1"/>
</dbReference>
<dbReference type="STRING" id="1324314.BVG16_18465"/>
<evidence type="ECO:0000259" key="1">
    <source>
        <dbReference type="Pfam" id="PF01323"/>
    </source>
</evidence>
<dbReference type="AlphaFoldDB" id="A0A1T2X8L4"/>
<dbReference type="OrthoDB" id="9799122at2"/>
<accession>A0A1T2X8L4</accession>
<feature type="domain" description="DSBA-like thioredoxin" evidence="1">
    <location>
        <begin position="5"/>
        <end position="192"/>
    </location>
</feature>
<dbReference type="CDD" id="cd03024">
    <property type="entry name" value="DsbA_FrnE"/>
    <property type="match status" value="1"/>
</dbReference>
<dbReference type="Gene3D" id="3.40.30.10">
    <property type="entry name" value="Glutaredoxin"/>
    <property type="match status" value="1"/>
</dbReference>
<dbReference type="PANTHER" id="PTHR13887">
    <property type="entry name" value="GLUTATHIONE S-TRANSFERASE KAPPA"/>
    <property type="match status" value="1"/>
</dbReference>
<dbReference type="InterPro" id="IPR001853">
    <property type="entry name" value="DSBA-like_thioredoxin_dom"/>
</dbReference>
<dbReference type="EMBL" id="MSZX01000007">
    <property type="protein sequence ID" value="OPA76192.1"/>
    <property type="molecule type" value="Genomic_DNA"/>
</dbReference>